<dbReference type="InterPro" id="IPR015797">
    <property type="entry name" value="NUDIX_hydrolase-like_dom_sf"/>
</dbReference>
<reference evidence="4" key="1">
    <citation type="submission" date="2017-09" db="EMBL/GenBank/DDBJ databases">
        <title>Depth-based differentiation of microbial function through sediment-hosted aquifers and enrichment of novel symbionts in the deep terrestrial subsurface.</title>
        <authorList>
            <person name="Probst A.J."/>
            <person name="Ladd B."/>
            <person name="Jarett J.K."/>
            <person name="Geller-Mcgrath D.E."/>
            <person name="Sieber C.M.K."/>
            <person name="Emerson J.B."/>
            <person name="Anantharaman K."/>
            <person name="Thomas B.C."/>
            <person name="Malmstrom R."/>
            <person name="Stieglmeier M."/>
            <person name="Klingl A."/>
            <person name="Woyke T."/>
            <person name="Ryan C.M."/>
            <person name="Banfield J.F."/>
        </authorList>
    </citation>
    <scope>NUCLEOTIDE SEQUENCE [LARGE SCALE GENOMIC DNA]</scope>
</reference>
<dbReference type="Pfam" id="PF00293">
    <property type="entry name" value="NUDIX"/>
    <property type="match status" value="1"/>
</dbReference>
<keyword evidence="1" id="KW-0378">Hydrolase</keyword>
<dbReference type="EMBL" id="PETJ01000038">
    <property type="protein sequence ID" value="PIV65069.1"/>
    <property type="molecule type" value="Genomic_DNA"/>
</dbReference>
<dbReference type="PANTHER" id="PTHR43736">
    <property type="entry name" value="ADP-RIBOSE PYROPHOSPHATASE"/>
    <property type="match status" value="1"/>
</dbReference>
<accession>A0A2M7EBH7</accession>
<dbReference type="InterPro" id="IPR020084">
    <property type="entry name" value="NUDIX_hydrolase_CS"/>
</dbReference>
<dbReference type="PROSITE" id="PS00893">
    <property type="entry name" value="NUDIX_BOX"/>
    <property type="match status" value="1"/>
</dbReference>
<name>A0A2M7EBH7_9BACT</name>
<evidence type="ECO:0000313" key="3">
    <source>
        <dbReference type="EMBL" id="PIV65069.1"/>
    </source>
</evidence>
<comment type="caution">
    <text evidence="3">The sequence shown here is derived from an EMBL/GenBank/DDBJ whole genome shotgun (WGS) entry which is preliminary data.</text>
</comment>
<dbReference type="Proteomes" id="UP000230766">
    <property type="component" value="Unassembled WGS sequence"/>
</dbReference>
<feature type="domain" description="Nudix hydrolase" evidence="2">
    <location>
        <begin position="12"/>
        <end position="144"/>
    </location>
</feature>
<organism evidence="3 4">
    <name type="scientific">Candidatus Nealsonbacteria bacterium CG01_land_8_20_14_3_00_12</name>
    <dbReference type="NCBI Taxonomy" id="1974697"/>
    <lineage>
        <taxon>Bacteria</taxon>
        <taxon>Candidatus Nealsoniibacteriota</taxon>
    </lineage>
</organism>
<protein>
    <recommendedName>
        <fullName evidence="2">Nudix hydrolase domain-containing protein</fullName>
    </recommendedName>
</protein>
<gene>
    <name evidence="3" type="ORF">COS09_01495</name>
</gene>
<dbReference type="CDD" id="cd02883">
    <property type="entry name" value="NUDIX_Hydrolase"/>
    <property type="match status" value="1"/>
</dbReference>
<proteinExistence type="predicted"/>
<dbReference type="GO" id="GO:0016787">
    <property type="term" value="F:hydrolase activity"/>
    <property type="evidence" value="ECO:0007669"/>
    <property type="project" value="UniProtKB-KW"/>
</dbReference>
<dbReference type="SUPFAM" id="SSF55811">
    <property type="entry name" value="Nudix"/>
    <property type="match status" value="1"/>
</dbReference>
<dbReference type="InterPro" id="IPR000086">
    <property type="entry name" value="NUDIX_hydrolase_dom"/>
</dbReference>
<dbReference type="Gene3D" id="3.90.79.10">
    <property type="entry name" value="Nucleoside Triphosphate Pyrophosphohydrolase"/>
    <property type="match status" value="1"/>
</dbReference>
<evidence type="ECO:0000256" key="1">
    <source>
        <dbReference type="ARBA" id="ARBA00022801"/>
    </source>
</evidence>
<sequence>MEDKEAVKKEELDNFINLGVVFNKKREVLMIRRKKIETGHDGSILEWAFPAGKQRYDETRNDCVKREILAETGYEVNPIREISMRVHPQFHIFIVYHLCDLVSPKPVAQPMEPHEVAEIRWVKIEEIQNLITTDLDPLVKKEIEAL</sequence>
<dbReference type="AlphaFoldDB" id="A0A2M7EBH7"/>
<dbReference type="PROSITE" id="PS51462">
    <property type="entry name" value="NUDIX"/>
    <property type="match status" value="1"/>
</dbReference>
<evidence type="ECO:0000259" key="2">
    <source>
        <dbReference type="PROSITE" id="PS51462"/>
    </source>
</evidence>
<evidence type="ECO:0000313" key="4">
    <source>
        <dbReference type="Proteomes" id="UP000230766"/>
    </source>
</evidence>
<dbReference type="PANTHER" id="PTHR43736:SF1">
    <property type="entry name" value="DIHYDRONEOPTERIN TRIPHOSPHATE DIPHOSPHATASE"/>
    <property type="match status" value="1"/>
</dbReference>